<evidence type="ECO:0000313" key="1">
    <source>
        <dbReference type="EMBL" id="GAG95014.1"/>
    </source>
</evidence>
<sequence>YGEILMNFEEYEKATKEFLKTIELASDEWYINQTYIKLGICYKELENYDLAIDYLSKGQEFTNKCFCDLDTKRKWLAIVNLYLAEIEQLETEF</sequence>
<comment type="caution">
    <text evidence="1">The sequence shown here is derived from an EMBL/GenBank/DDBJ whole genome shotgun (WGS) entry which is preliminary data.</text>
</comment>
<dbReference type="InterPro" id="IPR011990">
    <property type="entry name" value="TPR-like_helical_dom_sf"/>
</dbReference>
<accession>X1BGH4</accession>
<name>X1BGH4_9ZZZZ</name>
<reference evidence="1" key="1">
    <citation type="journal article" date="2014" name="Front. Microbiol.">
        <title>High frequency of phylogenetically diverse reductive dehalogenase-homologous genes in deep subseafloor sedimentary metagenomes.</title>
        <authorList>
            <person name="Kawai M."/>
            <person name="Futagami T."/>
            <person name="Toyoda A."/>
            <person name="Takaki Y."/>
            <person name="Nishi S."/>
            <person name="Hori S."/>
            <person name="Arai W."/>
            <person name="Tsubouchi T."/>
            <person name="Morono Y."/>
            <person name="Uchiyama I."/>
            <person name="Ito T."/>
            <person name="Fujiyama A."/>
            <person name="Inagaki F."/>
            <person name="Takami H."/>
        </authorList>
    </citation>
    <scope>NUCLEOTIDE SEQUENCE</scope>
    <source>
        <strain evidence="1">Expedition CK06-06</strain>
    </source>
</reference>
<organism evidence="1">
    <name type="scientific">marine sediment metagenome</name>
    <dbReference type="NCBI Taxonomy" id="412755"/>
    <lineage>
        <taxon>unclassified sequences</taxon>
        <taxon>metagenomes</taxon>
        <taxon>ecological metagenomes</taxon>
    </lineage>
</organism>
<dbReference type="EMBL" id="BART01024959">
    <property type="protein sequence ID" value="GAG95014.1"/>
    <property type="molecule type" value="Genomic_DNA"/>
</dbReference>
<gene>
    <name evidence="1" type="ORF">S01H4_44919</name>
</gene>
<dbReference type="AlphaFoldDB" id="X1BGH4"/>
<protein>
    <submittedName>
        <fullName evidence="1">Uncharacterized protein</fullName>
    </submittedName>
</protein>
<feature type="non-terminal residue" evidence="1">
    <location>
        <position position="1"/>
    </location>
</feature>
<dbReference type="Gene3D" id="1.25.40.10">
    <property type="entry name" value="Tetratricopeptide repeat domain"/>
    <property type="match status" value="1"/>
</dbReference>
<dbReference type="SUPFAM" id="SSF48452">
    <property type="entry name" value="TPR-like"/>
    <property type="match status" value="1"/>
</dbReference>
<proteinExistence type="predicted"/>